<keyword evidence="1" id="KW-0812">Transmembrane</keyword>
<name>A0A1F6M619_9BACT</name>
<accession>A0A1F6M619</accession>
<evidence type="ECO:0000313" key="3">
    <source>
        <dbReference type="Proteomes" id="UP000178742"/>
    </source>
</evidence>
<feature type="transmembrane region" description="Helical" evidence="1">
    <location>
        <begin position="34"/>
        <end position="55"/>
    </location>
</feature>
<comment type="caution">
    <text evidence="2">The sequence shown here is derived from an EMBL/GenBank/DDBJ whole genome shotgun (WGS) entry which is preliminary data.</text>
</comment>
<gene>
    <name evidence="2" type="ORF">A3B90_03240</name>
</gene>
<sequence length="61" mass="7040">MEIPIFSLIVFFLLGFIFLKQIKNLKAISTEEKIILSLCFGISLCMFLALAFLAIQRFFAY</sequence>
<protein>
    <submittedName>
        <fullName evidence="2">Uncharacterized protein</fullName>
    </submittedName>
</protein>
<keyword evidence="1" id="KW-1133">Transmembrane helix</keyword>
<evidence type="ECO:0000313" key="2">
    <source>
        <dbReference type="EMBL" id="OGH67040.1"/>
    </source>
</evidence>
<dbReference type="AlphaFoldDB" id="A0A1F6M619"/>
<dbReference type="Proteomes" id="UP000178742">
    <property type="component" value="Unassembled WGS sequence"/>
</dbReference>
<dbReference type="EMBL" id="MFPX01000008">
    <property type="protein sequence ID" value="OGH67040.1"/>
    <property type="molecule type" value="Genomic_DNA"/>
</dbReference>
<dbReference type="STRING" id="1798676.A3B90_03240"/>
<proteinExistence type="predicted"/>
<reference evidence="2 3" key="1">
    <citation type="journal article" date="2016" name="Nat. Commun.">
        <title>Thousands of microbial genomes shed light on interconnected biogeochemical processes in an aquifer system.</title>
        <authorList>
            <person name="Anantharaman K."/>
            <person name="Brown C.T."/>
            <person name="Hug L.A."/>
            <person name="Sharon I."/>
            <person name="Castelle C.J."/>
            <person name="Probst A.J."/>
            <person name="Thomas B.C."/>
            <person name="Singh A."/>
            <person name="Wilkins M.J."/>
            <person name="Karaoz U."/>
            <person name="Brodie E.L."/>
            <person name="Williams K.H."/>
            <person name="Hubbard S.S."/>
            <person name="Banfield J.F."/>
        </authorList>
    </citation>
    <scope>NUCLEOTIDE SEQUENCE [LARGE SCALE GENOMIC DNA]</scope>
</reference>
<feature type="transmembrane region" description="Helical" evidence="1">
    <location>
        <begin position="6"/>
        <end position="22"/>
    </location>
</feature>
<keyword evidence="1" id="KW-0472">Membrane</keyword>
<organism evidence="2 3">
    <name type="scientific">Candidatus Magasanikbacteria bacterium RIFCSPHIGHO2_02_FULL_41_13</name>
    <dbReference type="NCBI Taxonomy" id="1798676"/>
    <lineage>
        <taxon>Bacteria</taxon>
        <taxon>Candidatus Magasanikiibacteriota</taxon>
    </lineage>
</organism>
<evidence type="ECO:0000256" key="1">
    <source>
        <dbReference type="SAM" id="Phobius"/>
    </source>
</evidence>